<dbReference type="PRINTS" id="PR00149">
    <property type="entry name" value="FUMRATELYASE"/>
</dbReference>
<dbReference type="Gene3D" id="1.20.200.10">
    <property type="entry name" value="Fumarase/aspartase (Central domain)"/>
    <property type="match status" value="1"/>
</dbReference>
<accession>A0A0D2MG98</accession>
<dbReference type="AlphaFoldDB" id="A0A0D2MG98"/>
<feature type="domain" description="Adenylosuccinate lyase C-terminal" evidence="13">
    <location>
        <begin position="373"/>
        <end position="457"/>
    </location>
</feature>
<dbReference type="InterPro" id="IPR004769">
    <property type="entry name" value="Pur_lyase"/>
</dbReference>
<evidence type="ECO:0000313" key="15">
    <source>
        <dbReference type="Proteomes" id="UP000054270"/>
    </source>
</evidence>
<dbReference type="SUPFAM" id="SSF48557">
    <property type="entry name" value="L-aspartase-like"/>
    <property type="match status" value="1"/>
</dbReference>
<comment type="pathway">
    <text evidence="2 12">Purine metabolism; IMP biosynthesis via de novo pathway; 5-amino-1-(5-phospho-D-ribosyl)imidazole-4-carboxamide from 5-amino-1-(5-phospho-D-ribosyl)imidazole-4-carboxylate: step 2/2.</text>
</comment>
<dbReference type="CDD" id="cd03302">
    <property type="entry name" value="Adenylsuccinate_lyase_2"/>
    <property type="match status" value="1"/>
</dbReference>
<evidence type="ECO:0000256" key="10">
    <source>
        <dbReference type="ARBA" id="ARBA00030717"/>
    </source>
</evidence>
<evidence type="ECO:0000256" key="6">
    <source>
        <dbReference type="ARBA" id="ARBA00012339"/>
    </source>
</evidence>
<dbReference type="FunFam" id="1.10.40.30:FF:000005">
    <property type="entry name" value="Adenylosuccinate lyase"/>
    <property type="match status" value="1"/>
</dbReference>
<dbReference type="Pfam" id="PF00206">
    <property type="entry name" value="Lyase_1"/>
    <property type="match status" value="1"/>
</dbReference>
<dbReference type="Proteomes" id="UP000054270">
    <property type="component" value="Unassembled WGS sequence"/>
</dbReference>
<dbReference type="Gene3D" id="1.10.275.60">
    <property type="match status" value="1"/>
</dbReference>
<evidence type="ECO:0000256" key="9">
    <source>
        <dbReference type="ARBA" id="ARBA00023239"/>
    </source>
</evidence>
<evidence type="ECO:0000256" key="7">
    <source>
        <dbReference type="ARBA" id="ARBA00017058"/>
    </source>
</evidence>
<name>A0A0D2MG98_HYPSF</name>
<evidence type="ECO:0000256" key="5">
    <source>
        <dbReference type="ARBA" id="ARBA00011668"/>
    </source>
</evidence>
<dbReference type="PROSITE" id="PS00163">
    <property type="entry name" value="FUMARATE_LYASES"/>
    <property type="match status" value="1"/>
</dbReference>
<dbReference type="PANTHER" id="PTHR43172:SF1">
    <property type="entry name" value="ADENYLOSUCCINATE LYASE"/>
    <property type="match status" value="1"/>
</dbReference>
<evidence type="ECO:0000313" key="14">
    <source>
        <dbReference type="EMBL" id="KJA22633.1"/>
    </source>
</evidence>
<protein>
    <recommendedName>
        <fullName evidence="7 12">Adenylosuccinate lyase</fullName>
        <shortName evidence="12">ASL</shortName>
        <ecNumber evidence="6 12">4.3.2.2</ecNumber>
    </recommendedName>
    <alternativeName>
        <fullName evidence="10 12">Adenylosuccinase</fullName>
    </alternativeName>
</protein>
<dbReference type="OrthoDB" id="406045at2759"/>
<comment type="pathway">
    <text evidence="3 12">Purine metabolism; AMP biosynthesis via de novo pathway; AMP from IMP: step 2/2.</text>
</comment>
<dbReference type="GO" id="GO:0004018">
    <property type="term" value="F:N6-(1,2-dicarboxyethyl)AMP AMP-lyase (fumarate-forming) activity"/>
    <property type="evidence" value="ECO:0007669"/>
    <property type="project" value="InterPro"/>
</dbReference>
<dbReference type="SMART" id="SM00998">
    <property type="entry name" value="ADSL_C"/>
    <property type="match status" value="1"/>
</dbReference>
<gene>
    <name evidence="14" type="ORF">HYPSUDRAFT_40695</name>
</gene>
<evidence type="ECO:0000259" key="13">
    <source>
        <dbReference type="SMART" id="SM00998"/>
    </source>
</evidence>
<evidence type="ECO:0000256" key="8">
    <source>
        <dbReference type="ARBA" id="ARBA00022755"/>
    </source>
</evidence>
<dbReference type="InterPro" id="IPR022761">
    <property type="entry name" value="Fumarate_lyase_N"/>
</dbReference>
<keyword evidence="8 12" id="KW-0658">Purine biosynthesis</keyword>
<keyword evidence="9 12" id="KW-0456">Lyase</keyword>
<sequence>MEAFETYQTPLSSRYASKEMAYLFSPANRFFTWRKLWLNLAKAEKQLGLPISDDAIKQMEANLNLTPEQFDIAAVEEKKRRHDVMAHVHTFGTVAPAAAGIIHLGATSCYVTDNADLIFLRQGLGYLIRSLGVLISRLSAFAAEYRDLPTLGFTHFQPAQLTTVGKRATLWIQELLWDLRNLQRVRDDIGFRGVKGTTGTQASFLALFDGDHDKVEQLDDLVTKLSGFEYAYPVTSQTYSRKIDADVLAPLASLGATAHKIATDIRLLANLKEIEEPFESTQIGSSAMAYKRNPMRSERVCSLARHLMVLHQNALMTTSVQWFERTLDDSANRRITLPEAFLTADIVLSTLQNISEGLVVYPKVIARRIAQELPFMATENVIMAIVKRGGDRQDAHEKIRVLSHEAAHQVKQLGLENDLIERIRADAYFDPIKGELDALLDPTSFIGRAPEQVDSFLAKWVQPALDTDELKEALKGSKRVELNV</sequence>
<dbReference type="Gene3D" id="1.10.40.30">
    <property type="entry name" value="Fumarase/aspartase (C-terminal domain)"/>
    <property type="match status" value="1"/>
</dbReference>
<dbReference type="InterPro" id="IPR008948">
    <property type="entry name" value="L-Aspartase-like"/>
</dbReference>
<evidence type="ECO:0000256" key="4">
    <source>
        <dbReference type="ARBA" id="ARBA00008273"/>
    </source>
</evidence>
<dbReference type="GO" id="GO:0006189">
    <property type="term" value="P:'de novo' IMP biosynthetic process"/>
    <property type="evidence" value="ECO:0007669"/>
    <property type="project" value="UniProtKB-UniPathway"/>
</dbReference>
<comment type="catalytic activity">
    <reaction evidence="1 12">
        <text>(2S)-2-[5-amino-1-(5-phospho-beta-D-ribosyl)imidazole-4-carboxamido]succinate = 5-amino-1-(5-phospho-beta-D-ribosyl)imidazole-4-carboxamide + fumarate</text>
        <dbReference type="Rhea" id="RHEA:23920"/>
        <dbReference type="ChEBI" id="CHEBI:29806"/>
        <dbReference type="ChEBI" id="CHEBI:58443"/>
        <dbReference type="ChEBI" id="CHEBI:58475"/>
        <dbReference type="EC" id="4.3.2.2"/>
    </reaction>
</comment>
<evidence type="ECO:0000256" key="11">
    <source>
        <dbReference type="ARBA" id="ARBA00047513"/>
    </source>
</evidence>
<dbReference type="Pfam" id="PF10397">
    <property type="entry name" value="ADSL_C"/>
    <property type="match status" value="1"/>
</dbReference>
<dbReference type="UniPathway" id="UPA00074">
    <property type="reaction ID" value="UER00132"/>
</dbReference>
<dbReference type="InterPro" id="IPR019468">
    <property type="entry name" value="AdenyloSucc_lyase_C"/>
</dbReference>
<dbReference type="EC" id="4.3.2.2" evidence="6 12"/>
<reference evidence="15" key="1">
    <citation type="submission" date="2014-04" db="EMBL/GenBank/DDBJ databases">
        <title>Evolutionary Origins and Diversification of the Mycorrhizal Mutualists.</title>
        <authorList>
            <consortium name="DOE Joint Genome Institute"/>
            <consortium name="Mycorrhizal Genomics Consortium"/>
            <person name="Kohler A."/>
            <person name="Kuo A."/>
            <person name="Nagy L.G."/>
            <person name="Floudas D."/>
            <person name="Copeland A."/>
            <person name="Barry K.W."/>
            <person name="Cichocki N."/>
            <person name="Veneault-Fourrey C."/>
            <person name="LaButti K."/>
            <person name="Lindquist E.A."/>
            <person name="Lipzen A."/>
            <person name="Lundell T."/>
            <person name="Morin E."/>
            <person name="Murat C."/>
            <person name="Riley R."/>
            <person name="Ohm R."/>
            <person name="Sun H."/>
            <person name="Tunlid A."/>
            <person name="Henrissat B."/>
            <person name="Grigoriev I.V."/>
            <person name="Hibbett D.S."/>
            <person name="Martin F."/>
        </authorList>
    </citation>
    <scope>NUCLEOTIDE SEQUENCE [LARGE SCALE GENOMIC DNA]</scope>
    <source>
        <strain evidence="15">FD-334 SS-4</strain>
    </source>
</reference>
<keyword evidence="15" id="KW-1185">Reference proteome</keyword>
<evidence type="ECO:0000256" key="3">
    <source>
        <dbReference type="ARBA" id="ARBA00004734"/>
    </source>
</evidence>
<organism evidence="14 15">
    <name type="scientific">Hypholoma sublateritium (strain FD-334 SS-4)</name>
    <dbReference type="NCBI Taxonomy" id="945553"/>
    <lineage>
        <taxon>Eukaryota</taxon>
        <taxon>Fungi</taxon>
        <taxon>Dikarya</taxon>
        <taxon>Basidiomycota</taxon>
        <taxon>Agaricomycotina</taxon>
        <taxon>Agaricomycetes</taxon>
        <taxon>Agaricomycetidae</taxon>
        <taxon>Agaricales</taxon>
        <taxon>Agaricineae</taxon>
        <taxon>Strophariaceae</taxon>
        <taxon>Hypholoma</taxon>
    </lineage>
</organism>
<evidence type="ECO:0000256" key="12">
    <source>
        <dbReference type="RuleBase" id="RU361172"/>
    </source>
</evidence>
<dbReference type="GO" id="GO:0070626">
    <property type="term" value="F:(S)-2-(5-amino-1-(5-phospho-D-ribosyl)imidazole-4-carboxamido) succinate lyase (fumarate-forming) activity"/>
    <property type="evidence" value="ECO:0007669"/>
    <property type="project" value="TreeGrafter"/>
</dbReference>
<dbReference type="STRING" id="945553.A0A0D2MG98"/>
<dbReference type="GO" id="GO:0044208">
    <property type="term" value="P:'de novo' AMP biosynthetic process"/>
    <property type="evidence" value="ECO:0007669"/>
    <property type="project" value="UniProtKB-UniPathway"/>
</dbReference>
<proteinExistence type="inferred from homology"/>
<dbReference type="OMA" id="VQENAMK"/>
<dbReference type="GO" id="GO:0005829">
    <property type="term" value="C:cytosol"/>
    <property type="evidence" value="ECO:0007669"/>
    <property type="project" value="TreeGrafter"/>
</dbReference>
<evidence type="ECO:0000256" key="1">
    <source>
        <dbReference type="ARBA" id="ARBA00000598"/>
    </source>
</evidence>
<dbReference type="EMBL" id="KN817548">
    <property type="protein sequence ID" value="KJA22633.1"/>
    <property type="molecule type" value="Genomic_DNA"/>
</dbReference>
<dbReference type="FunFam" id="1.10.275.60:FF:000001">
    <property type="entry name" value="Adenylosuccinate lyase"/>
    <property type="match status" value="1"/>
</dbReference>
<dbReference type="UniPathway" id="UPA00075">
    <property type="reaction ID" value="UER00336"/>
</dbReference>
<comment type="similarity">
    <text evidence="4 12">Belongs to the lyase 1 family. Adenylosuccinate lyase subfamily.</text>
</comment>
<dbReference type="InterPro" id="IPR000362">
    <property type="entry name" value="Fumarate_lyase_fam"/>
</dbReference>
<evidence type="ECO:0000256" key="2">
    <source>
        <dbReference type="ARBA" id="ARBA00004706"/>
    </source>
</evidence>
<comment type="catalytic activity">
    <reaction evidence="11 12">
        <text>N(6)-(1,2-dicarboxyethyl)-AMP = fumarate + AMP</text>
        <dbReference type="Rhea" id="RHEA:16853"/>
        <dbReference type="ChEBI" id="CHEBI:29806"/>
        <dbReference type="ChEBI" id="CHEBI:57567"/>
        <dbReference type="ChEBI" id="CHEBI:456215"/>
        <dbReference type="EC" id="4.3.2.2"/>
    </reaction>
</comment>
<dbReference type="NCBIfam" id="TIGR00928">
    <property type="entry name" value="purB"/>
    <property type="match status" value="1"/>
</dbReference>
<dbReference type="InterPro" id="IPR020557">
    <property type="entry name" value="Fumarate_lyase_CS"/>
</dbReference>
<comment type="subunit">
    <text evidence="5">Homotetramer. Residues from neighboring subunits contribute catalytic and substrate-binding residues to each active site.</text>
</comment>
<dbReference type="PANTHER" id="PTHR43172">
    <property type="entry name" value="ADENYLOSUCCINATE LYASE"/>
    <property type="match status" value="1"/>
</dbReference>